<feature type="domain" description="BRCT" evidence="11">
    <location>
        <begin position="612"/>
        <end position="709"/>
    </location>
</feature>
<name>A0A813XE30_9BILA</name>
<keyword evidence="4 8" id="KW-0238">DNA-binding</keyword>
<proteinExistence type="predicted"/>
<dbReference type="SUPFAM" id="SSF46689">
    <property type="entry name" value="Homeodomain-like"/>
    <property type="match status" value="1"/>
</dbReference>
<dbReference type="InterPro" id="IPR031099">
    <property type="entry name" value="BRCA1-associated"/>
</dbReference>
<dbReference type="InterPro" id="IPR008422">
    <property type="entry name" value="KN_HD"/>
</dbReference>
<dbReference type="InterPro" id="IPR001356">
    <property type="entry name" value="HD"/>
</dbReference>
<dbReference type="PANTHER" id="PTHR13763:SF0">
    <property type="entry name" value="BREAST CANCER TYPE 1 SUSCEPTIBILITY PROTEIN"/>
    <property type="match status" value="1"/>
</dbReference>
<dbReference type="GO" id="GO:0031436">
    <property type="term" value="C:BRCA1-BARD1 complex"/>
    <property type="evidence" value="ECO:0007669"/>
    <property type="project" value="TreeGrafter"/>
</dbReference>
<dbReference type="PROSITE" id="PS50172">
    <property type="entry name" value="BRCT"/>
    <property type="match status" value="2"/>
</dbReference>
<evidence type="ECO:0000256" key="2">
    <source>
        <dbReference type="ARBA" id="ARBA00022737"/>
    </source>
</evidence>
<organism evidence="12 14">
    <name type="scientific">Rotaria sordida</name>
    <dbReference type="NCBI Taxonomy" id="392033"/>
    <lineage>
        <taxon>Eukaryota</taxon>
        <taxon>Metazoa</taxon>
        <taxon>Spiralia</taxon>
        <taxon>Gnathifera</taxon>
        <taxon>Rotifera</taxon>
        <taxon>Eurotatoria</taxon>
        <taxon>Bdelloidea</taxon>
        <taxon>Philodinida</taxon>
        <taxon>Philodinidae</taxon>
        <taxon>Rotaria</taxon>
    </lineage>
</organism>
<evidence type="ECO:0000256" key="8">
    <source>
        <dbReference type="PROSITE-ProRule" id="PRU00108"/>
    </source>
</evidence>
<evidence type="ECO:0000259" key="11">
    <source>
        <dbReference type="PROSITE" id="PS50172"/>
    </source>
</evidence>
<dbReference type="InterPro" id="IPR009057">
    <property type="entry name" value="Homeodomain-like_sf"/>
</dbReference>
<dbReference type="PANTHER" id="PTHR13763">
    <property type="entry name" value="BREAST CANCER TYPE 1 SUSCEPTIBILITY PROTEIN BRCA1"/>
    <property type="match status" value="1"/>
</dbReference>
<keyword evidence="3" id="KW-0227">DNA damage</keyword>
<comment type="caution">
    <text evidence="12">The sequence shown here is derived from an EMBL/GenBank/DDBJ whole genome shotgun (WGS) entry which is preliminary data.</text>
</comment>
<dbReference type="GO" id="GO:0070531">
    <property type="term" value="C:BRCA1-A complex"/>
    <property type="evidence" value="ECO:0007669"/>
    <property type="project" value="TreeGrafter"/>
</dbReference>
<dbReference type="Gene3D" id="1.10.10.60">
    <property type="entry name" value="Homeodomain-like"/>
    <property type="match status" value="1"/>
</dbReference>
<protein>
    <submittedName>
        <fullName evidence="12">Uncharacterized protein</fullName>
    </submittedName>
</protein>
<feature type="domain" description="BRCT" evidence="11">
    <location>
        <begin position="735"/>
        <end position="836"/>
    </location>
</feature>
<gene>
    <name evidence="13" type="ORF">OTI717_LOCUS1061</name>
    <name evidence="12" type="ORF">RFH988_LOCUS7352</name>
</gene>
<dbReference type="PROSITE" id="PS50071">
    <property type="entry name" value="HOMEOBOX_2"/>
    <property type="match status" value="1"/>
</dbReference>
<feature type="DNA-binding region" description="Homeobox" evidence="8">
    <location>
        <begin position="439"/>
        <end position="484"/>
    </location>
</feature>
<evidence type="ECO:0000313" key="12">
    <source>
        <dbReference type="EMBL" id="CAF0868678.1"/>
    </source>
</evidence>
<keyword evidence="6" id="KW-0234">DNA repair</keyword>
<dbReference type="Gene3D" id="3.40.50.10190">
    <property type="entry name" value="BRCT domain"/>
    <property type="match status" value="2"/>
</dbReference>
<feature type="region of interest" description="Disordered" evidence="9">
    <location>
        <begin position="342"/>
        <end position="397"/>
    </location>
</feature>
<evidence type="ECO:0000259" key="10">
    <source>
        <dbReference type="PROSITE" id="PS50071"/>
    </source>
</evidence>
<dbReference type="Proteomes" id="UP000663823">
    <property type="component" value="Unassembled WGS sequence"/>
</dbReference>
<dbReference type="PROSITE" id="PS00027">
    <property type="entry name" value="HOMEOBOX_1"/>
    <property type="match status" value="1"/>
</dbReference>
<dbReference type="Pfam" id="PF00533">
    <property type="entry name" value="BRCT"/>
    <property type="match status" value="2"/>
</dbReference>
<feature type="domain" description="Homeobox" evidence="10">
    <location>
        <begin position="437"/>
        <end position="483"/>
    </location>
</feature>
<keyword evidence="2" id="KW-0677">Repeat</keyword>
<evidence type="ECO:0000256" key="5">
    <source>
        <dbReference type="ARBA" id="ARBA00023155"/>
    </source>
</evidence>
<keyword evidence="5 8" id="KW-0371">Homeobox</keyword>
<dbReference type="GO" id="GO:0045944">
    <property type="term" value="P:positive regulation of transcription by RNA polymerase II"/>
    <property type="evidence" value="ECO:0007669"/>
    <property type="project" value="TreeGrafter"/>
</dbReference>
<dbReference type="InterPro" id="IPR036420">
    <property type="entry name" value="BRCT_dom_sf"/>
</dbReference>
<reference evidence="12" key="1">
    <citation type="submission" date="2021-02" db="EMBL/GenBank/DDBJ databases">
        <authorList>
            <person name="Nowell W R."/>
        </authorList>
    </citation>
    <scope>NUCLEOTIDE SEQUENCE</scope>
</reference>
<dbReference type="Pfam" id="PF05920">
    <property type="entry name" value="Homeobox_KN"/>
    <property type="match status" value="1"/>
</dbReference>
<evidence type="ECO:0000256" key="4">
    <source>
        <dbReference type="ARBA" id="ARBA00023125"/>
    </source>
</evidence>
<evidence type="ECO:0000256" key="6">
    <source>
        <dbReference type="ARBA" id="ARBA00023204"/>
    </source>
</evidence>
<evidence type="ECO:0000313" key="13">
    <source>
        <dbReference type="EMBL" id="CAF3489876.1"/>
    </source>
</evidence>
<evidence type="ECO:0000256" key="1">
    <source>
        <dbReference type="ARBA" id="ARBA00004123"/>
    </source>
</evidence>
<evidence type="ECO:0000256" key="7">
    <source>
        <dbReference type="ARBA" id="ARBA00023242"/>
    </source>
</evidence>
<dbReference type="GO" id="GO:0003677">
    <property type="term" value="F:DNA binding"/>
    <property type="evidence" value="ECO:0007669"/>
    <property type="project" value="UniProtKB-UniRule"/>
</dbReference>
<dbReference type="SMART" id="SM00389">
    <property type="entry name" value="HOX"/>
    <property type="match status" value="1"/>
</dbReference>
<feature type="compositionally biased region" description="Acidic residues" evidence="9">
    <location>
        <begin position="494"/>
        <end position="505"/>
    </location>
</feature>
<feature type="region of interest" description="Disordered" evidence="9">
    <location>
        <begin position="489"/>
        <end position="512"/>
    </location>
</feature>
<dbReference type="GO" id="GO:0004842">
    <property type="term" value="F:ubiquitin-protein transferase activity"/>
    <property type="evidence" value="ECO:0007669"/>
    <property type="project" value="TreeGrafter"/>
</dbReference>
<dbReference type="AlphaFoldDB" id="A0A813XE30"/>
<feature type="compositionally biased region" description="Basic and acidic residues" evidence="9">
    <location>
        <begin position="354"/>
        <end position="370"/>
    </location>
</feature>
<accession>A0A813XE30</accession>
<dbReference type="EMBL" id="CAJNOO010000232">
    <property type="protein sequence ID" value="CAF0868678.1"/>
    <property type="molecule type" value="Genomic_DNA"/>
</dbReference>
<dbReference type="EMBL" id="CAJOAX010000041">
    <property type="protein sequence ID" value="CAF3489876.1"/>
    <property type="molecule type" value="Genomic_DNA"/>
</dbReference>
<dbReference type="GO" id="GO:0000724">
    <property type="term" value="P:double-strand break repair via homologous recombination"/>
    <property type="evidence" value="ECO:0007669"/>
    <property type="project" value="TreeGrafter"/>
</dbReference>
<evidence type="ECO:0000313" key="14">
    <source>
        <dbReference type="Proteomes" id="UP000663882"/>
    </source>
</evidence>
<evidence type="ECO:0000256" key="9">
    <source>
        <dbReference type="SAM" id="MobiDB-lite"/>
    </source>
</evidence>
<dbReference type="Proteomes" id="UP000663882">
    <property type="component" value="Unassembled WGS sequence"/>
</dbReference>
<dbReference type="GO" id="GO:0000981">
    <property type="term" value="F:DNA-binding transcription factor activity, RNA polymerase II-specific"/>
    <property type="evidence" value="ECO:0007669"/>
    <property type="project" value="InterPro"/>
</dbReference>
<feature type="compositionally biased region" description="Low complexity" evidence="9">
    <location>
        <begin position="342"/>
        <end position="353"/>
    </location>
</feature>
<dbReference type="CDD" id="cd00086">
    <property type="entry name" value="homeodomain"/>
    <property type="match status" value="1"/>
</dbReference>
<dbReference type="InterPro" id="IPR017970">
    <property type="entry name" value="Homeobox_CS"/>
</dbReference>
<sequence length="838" mass="96314">MNQDFDDDEDLHLLSESSLPLTSTSYKNNTFIRNNNRRQCSIRSQKNISSNNQILHEDDTSLLTQANTGDIIRLKDGTRKKYNGSSWRRMCSKINCSYYSQSEGLCKLHLNELKTRNLSMNNNTKIHNDNDILLTNKILSKQNEPKKGHIITLLNGIRKIYDGRHYRRICANPICTIIVHGSHEYQNGLCPNHYHEFHAKNLLELKSSQNTLSIPSNSIVSSSLRKRRRLNSPSSMIPSQVPMTSNIQISISKPNHRLSIAAIPPSVDINNPRKGDIIEMENGSRKKFDGVVWRKICSLPGCLIAAQRDELCRKHFIKLNGKPNNGSNNDINESVTMVTPLSKSISSVSTSSSTDEKSESRTSKKLKNEFMDCDNEQEEQNNDNASNSYHALDDNNDIDINQENSSIIQEDNFDTPIDHTLIDALSASRQKFLTDYLKKWLREHHTHPYPSNQEKIELAKQSSITYDQVTTWFNNARAILRRRHAKLQHSYDTVDNDDDDDDDELSHENKNCLDSNHKISSQIQQSLSLFSGLCYRSIGVQCNPSTVNQTTTTTTTTTSTSTNLSMMTDDELISDRTIRIIRPSNHILKTINSIKHNNTSQEFLKNDIKNEDDEQFRKDQEIILTSTCLDDDQMTRLKEFCSRFNIKLSNIVDEFTTHLITDEDDETLVCPLSKKVIQAVARHMYIVTYRWIDSCLSMNKIISEQPFEIQGDLTLSSDHHGMQRSRQSILPNNLPKTFLFENFSIMLKCNGCQEMVNNDELIELIKLSGAKYTTDSYISRLQTDSTRIVLCEKEYLINRKEIYDKCIHIGVHFLTPEWFLESLVQYRIQPFQDYQISP</sequence>
<evidence type="ECO:0000256" key="3">
    <source>
        <dbReference type="ARBA" id="ARBA00022763"/>
    </source>
</evidence>
<dbReference type="InterPro" id="IPR001357">
    <property type="entry name" value="BRCT_dom"/>
</dbReference>
<keyword evidence="7 8" id="KW-0539">Nucleus</keyword>
<feature type="compositionally biased region" description="Acidic residues" evidence="9">
    <location>
        <begin position="371"/>
        <end position="381"/>
    </location>
</feature>
<dbReference type="SUPFAM" id="SSF52113">
    <property type="entry name" value="BRCT domain"/>
    <property type="match status" value="2"/>
</dbReference>
<dbReference type="OrthoDB" id="6105938at2759"/>
<comment type="subcellular location">
    <subcellularLocation>
        <location evidence="1 8">Nucleus</location>
    </subcellularLocation>
</comment>